<dbReference type="AlphaFoldDB" id="A0A0E9WQJ4"/>
<name>A0A0E9WQJ4_ANGAN</name>
<reference evidence="1" key="2">
    <citation type="journal article" date="2015" name="Fish Shellfish Immunol.">
        <title>Early steps in the European eel (Anguilla anguilla)-Vibrio vulnificus interaction in the gills: Role of the RtxA13 toxin.</title>
        <authorList>
            <person name="Callol A."/>
            <person name="Pajuelo D."/>
            <person name="Ebbesson L."/>
            <person name="Teles M."/>
            <person name="MacKenzie S."/>
            <person name="Amaro C."/>
        </authorList>
    </citation>
    <scope>NUCLEOTIDE SEQUENCE</scope>
</reference>
<reference evidence="1" key="1">
    <citation type="submission" date="2014-11" db="EMBL/GenBank/DDBJ databases">
        <authorList>
            <person name="Amaro Gonzalez C."/>
        </authorList>
    </citation>
    <scope>NUCLEOTIDE SEQUENCE</scope>
</reference>
<protein>
    <submittedName>
        <fullName evidence="1">Uncharacterized protein</fullName>
    </submittedName>
</protein>
<proteinExistence type="predicted"/>
<organism evidence="1">
    <name type="scientific">Anguilla anguilla</name>
    <name type="common">European freshwater eel</name>
    <name type="synonym">Muraena anguilla</name>
    <dbReference type="NCBI Taxonomy" id="7936"/>
    <lineage>
        <taxon>Eukaryota</taxon>
        <taxon>Metazoa</taxon>
        <taxon>Chordata</taxon>
        <taxon>Craniata</taxon>
        <taxon>Vertebrata</taxon>
        <taxon>Euteleostomi</taxon>
        <taxon>Actinopterygii</taxon>
        <taxon>Neopterygii</taxon>
        <taxon>Teleostei</taxon>
        <taxon>Anguilliformes</taxon>
        <taxon>Anguillidae</taxon>
        <taxon>Anguilla</taxon>
    </lineage>
</organism>
<accession>A0A0E9WQJ4</accession>
<dbReference type="EMBL" id="GBXM01016762">
    <property type="protein sequence ID" value="JAH91815.1"/>
    <property type="molecule type" value="Transcribed_RNA"/>
</dbReference>
<evidence type="ECO:0000313" key="1">
    <source>
        <dbReference type="EMBL" id="JAH91815.1"/>
    </source>
</evidence>
<sequence>MTHRECFVCVSNLALLHAHTVQSIWTVKHLLLFWLYPQHIGFEMKL</sequence>